<evidence type="ECO:0000313" key="3">
    <source>
        <dbReference type="EMBL" id="PPQ63326.1"/>
    </source>
</evidence>
<feature type="compositionally biased region" description="Polar residues" evidence="1">
    <location>
        <begin position="731"/>
        <end position="741"/>
    </location>
</feature>
<feature type="transmembrane region" description="Helical" evidence="2">
    <location>
        <begin position="492"/>
        <end position="511"/>
    </location>
</feature>
<reference evidence="3 4" key="1">
    <citation type="journal article" date="2018" name="Evol. Lett.">
        <title>Horizontal gene cluster transfer increased hallucinogenic mushroom diversity.</title>
        <authorList>
            <person name="Reynolds H.T."/>
            <person name="Vijayakumar V."/>
            <person name="Gluck-Thaler E."/>
            <person name="Korotkin H.B."/>
            <person name="Matheny P.B."/>
            <person name="Slot J.C."/>
        </authorList>
    </citation>
    <scope>NUCLEOTIDE SEQUENCE [LARGE SCALE GENOMIC DNA]</scope>
    <source>
        <strain evidence="3 4">2629</strain>
    </source>
</reference>
<dbReference type="OrthoDB" id="2953592at2759"/>
<keyword evidence="4" id="KW-1185">Reference proteome</keyword>
<keyword evidence="2" id="KW-0812">Transmembrane</keyword>
<feature type="region of interest" description="Disordered" evidence="1">
    <location>
        <begin position="722"/>
        <end position="741"/>
    </location>
</feature>
<feature type="transmembrane region" description="Helical" evidence="2">
    <location>
        <begin position="622"/>
        <end position="641"/>
    </location>
</feature>
<dbReference type="EMBL" id="NHTK01006126">
    <property type="protein sequence ID" value="PPQ63326.1"/>
    <property type="molecule type" value="Genomic_DNA"/>
</dbReference>
<feature type="transmembrane region" description="Helical" evidence="2">
    <location>
        <begin position="590"/>
        <end position="616"/>
    </location>
</feature>
<name>A0A409V9F2_9AGAR</name>
<sequence length="741" mass="83089">MTTSVDLTILGELEKLSPQSGATDLISLLLKNYAIEMKESRRNLLASGQLLSRSKQAFHSIETLIDNVNKTALTDFSSAWTDFENYTEAIPILERILFDFHLKVPTGLNSYARTHLPPADVTEGLIFITTWELDRKCIADTFNALSDRLSLAQIRLPGIAANLKAEWTQERNSDDSAMLKALGERLQFLRPSDRWVTQTRGLRPVTDALSSFSKVYQVIMKSPPQSDLWIVFTMKTLLLSLIPFEILGPSSTHKDKANFRSVEIFRKIEELLNDVASANRSADPTTELQEKWVSLKALLLSLGGSISLVQDLAALIQQAGRIRRPFQGRSVRLIQMVRVLEMHVAKYPNSHDQGLVQVLMKNLLTLLVDAEKAVVDVKDYKIDSENYKGTVSQFHSALTVLEKHFKDFELGSEWEAQKKKYDDVVKEVDEKHLRDFLKEHHRSSSRSTTIPATQTLRIIKMHRQTTALHYKLPSTVEAIQQNWVDCMKSGTIISGLLAVISAVLLVLFKVISLMGNTSIPISDSITLETLSYTSLFLNISSGSSSVLLLNRLGEITYRSAKDPQPRMGGRSYLNAHELLREFKIGKTWTFVLWHWIICLLSGIGCLLAELLVYIWVVESKSVRIGMACLGAFCVVPIFVFLSSTLFERRSKDEQSSDADIESQRASTPLSPVPEHNVTRQIPHKISSGSVSYRTPRTSFFVDTNVGPSVIVDHTGAFRVETPTISPRMPNSPLTRTGTVPC</sequence>
<evidence type="ECO:0000313" key="4">
    <source>
        <dbReference type="Proteomes" id="UP000284842"/>
    </source>
</evidence>
<accession>A0A409V9F2</accession>
<protein>
    <submittedName>
        <fullName evidence="3">Uncharacterized protein</fullName>
    </submittedName>
</protein>
<organism evidence="3 4">
    <name type="scientific">Panaeolus cyanescens</name>
    <dbReference type="NCBI Taxonomy" id="181874"/>
    <lineage>
        <taxon>Eukaryota</taxon>
        <taxon>Fungi</taxon>
        <taxon>Dikarya</taxon>
        <taxon>Basidiomycota</taxon>
        <taxon>Agaricomycotina</taxon>
        <taxon>Agaricomycetes</taxon>
        <taxon>Agaricomycetidae</taxon>
        <taxon>Agaricales</taxon>
        <taxon>Agaricineae</taxon>
        <taxon>Galeropsidaceae</taxon>
        <taxon>Panaeolus</taxon>
    </lineage>
</organism>
<keyword evidence="2" id="KW-0472">Membrane</keyword>
<proteinExistence type="predicted"/>
<evidence type="ECO:0000256" key="2">
    <source>
        <dbReference type="SAM" id="Phobius"/>
    </source>
</evidence>
<gene>
    <name evidence="3" type="ORF">CVT24_006771</name>
</gene>
<evidence type="ECO:0000256" key="1">
    <source>
        <dbReference type="SAM" id="MobiDB-lite"/>
    </source>
</evidence>
<dbReference type="AlphaFoldDB" id="A0A409V9F2"/>
<keyword evidence="2" id="KW-1133">Transmembrane helix</keyword>
<dbReference type="InParanoid" id="A0A409V9F2"/>
<feature type="region of interest" description="Disordered" evidence="1">
    <location>
        <begin position="652"/>
        <end position="676"/>
    </location>
</feature>
<dbReference type="Proteomes" id="UP000284842">
    <property type="component" value="Unassembled WGS sequence"/>
</dbReference>
<comment type="caution">
    <text evidence="3">The sequence shown here is derived from an EMBL/GenBank/DDBJ whole genome shotgun (WGS) entry which is preliminary data.</text>
</comment>